<accession>A0A222NYW9</accession>
<name>A0A222NYW9_9GAMM</name>
<dbReference type="Pfam" id="PF09954">
    <property type="entry name" value="DUF2188"/>
    <property type="match status" value="1"/>
</dbReference>
<protein>
    <submittedName>
        <fullName evidence="1">Uncharacterized protein</fullName>
    </submittedName>
</protein>
<dbReference type="InterPro" id="IPR018691">
    <property type="entry name" value="DUF2188"/>
</dbReference>
<dbReference type="RefSeq" id="WP_157698139.1">
    <property type="nucleotide sequence ID" value="NZ_CP016397.1"/>
</dbReference>
<organism evidence="1 2">
    <name type="scientific">Legionella clemsonensis</name>
    <dbReference type="NCBI Taxonomy" id="1867846"/>
    <lineage>
        <taxon>Bacteria</taxon>
        <taxon>Pseudomonadati</taxon>
        <taxon>Pseudomonadota</taxon>
        <taxon>Gammaproteobacteria</taxon>
        <taxon>Legionellales</taxon>
        <taxon>Legionellaceae</taxon>
        <taxon>Legionella</taxon>
    </lineage>
</organism>
<proteinExistence type="predicted"/>
<dbReference type="AlphaFoldDB" id="A0A222NYW9"/>
<evidence type="ECO:0000313" key="1">
    <source>
        <dbReference type="EMBL" id="ASQ44792.1"/>
    </source>
</evidence>
<dbReference type="InterPro" id="IPR012347">
    <property type="entry name" value="Ferritin-like"/>
</dbReference>
<dbReference type="InterPro" id="IPR009078">
    <property type="entry name" value="Ferritin-like_SF"/>
</dbReference>
<sequence>MANLSKPGNATGAEQAPENIKLMLEACKKFPPDVQGDEHKMEKERVTFITRAEPIGSIPLPMSLKGIVKTSFNKMWGSHPELFLDKLGERLAFERSGVRLYEATLAKALGLGESKAILQQLEHIRKEEIQHMDMLKRAIKDIGADPTAMTPGADITGVLGQGLIHVITDPRTNMAQALDALLSAELIDNAAWEILIALANDNGQDKLVEKFEQAMLQEKRHLSIIKKLLQDCLEIKLEPEKKTEKKENAYHVLPGEGGDWELRRENATRATRRFSTKQKAIAAGRRMSKNAGVELFVHQQEEGH</sequence>
<reference evidence="2" key="1">
    <citation type="submission" date="2016-07" db="EMBL/GenBank/DDBJ databases">
        <authorList>
            <person name="Florea S."/>
            <person name="Webb J.S."/>
            <person name="Jaromczyk J."/>
            <person name="Schardl C.L."/>
        </authorList>
    </citation>
    <scope>NUCLEOTIDE SEQUENCE [LARGE SCALE GENOMIC DNA]</scope>
    <source>
        <strain evidence="2">CDC-D5610</strain>
    </source>
</reference>
<dbReference type="GO" id="GO:0008199">
    <property type="term" value="F:ferric iron binding"/>
    <property type="evidence" value="ECO:0007669"/>
    <property type="project" value="InterPro"/>
</dbReference>
<dbReference type="Proteomes" id="UP000201728">
    <property type="component" value="Chromosome"/>
</dbReference>
<dbReference type="SUPFAM" id="SSF47240">
    <property type="entry name" value="Ferritin-like"/>
    <property type="match status" value="1"/>
</dbReference>
<dbReference type="OrthoDB" id="5291582at2"/>
<dbReference type="Gene3D" id="1.20.1260.10">
    <property type="match status" value="1"/>
</dbReference>
<gene>
    <name evidence="1" type="ORF">clem_01130</name>
</gene>
<evidence type="ECO:0000313" key="2">
    <source>
        <dbReference type="Proteomes" id="UP000201728"/>
    </source>
</evidence>
<keyword evidence="2" id="KW-1185">Reference proteome</keyword>
<dbReference type="CDD" id="cd00657">
    <property type="entry name" value="Ferritin_like"/>
    <property type="match status" value="1"/>
</dbReference>
<dbReference type="EMBL" id="CP016397">
    <property type="protein sequence ID" value="ASQ44792.1"/>
    <property type="molecule type" value="Genomic_DNA"/>
</dbReference>
<dbReference type="KEGG" id="lcd:clem_01130"/>